<organism evidence="1 2">
    <name type="scientific">Brassica napus</name>
    <name type="common">Rape</name>
    <dbReference type="NCBI Taxonomy" id="3708"/>
    <lineage>
        <taxon>Eukaryota</taxon>
        <taxon>Viridiplantae</taxon>
        <taxon>Streptophyta</taxon>
        <taxon>Embryophyta</taxon>
        <taxon>Tracheophyta</taxon>
        <taxon>Spermatophyta</taxon>
        <taxon>Magnoliopsida</taxon>
        <taxon>eudicotyledons</taxon>
        <taxon>Gunneridae</taxon>
        <taxon>Pentapetalae</taxon>
        <taxon>rosids</taxon>
        <taxon>malvids</taxon>
        <taxon>Brassicales</taxon>
        <taxon>Brassicaceae</taxon>
        <taxon>Brassiceae</taxon>
        <taxon>Brassica</taxon>
    </lineage>
</organism>
<evidence type="ECO:0000313" key="2">
    <source>
        <dbReference type="Proteomes" id="UP000824890"/>
    </source>
</evidence>
<sequence>MSLGTDEIDDEAAVRVTSGGNTKEGFSIRKKCGLRRMVDVEEMEIVSGVSDGITEANDRFVKATRWF</sequence>
<evidence type="ECO:0000313" key="1">
    <source>
        <dbReference type="EMBL" id="KAH0868274.1"/>
    </source>
</evidence>
<dbReference type="EMBL" id="JAGKQM010000017">
    <property type="protein sequence ID" value="KAH0868274.1"/>
    <property type="molecule type" value="Genomic_DNA"/>
</dbReference>
<accession>A0ABQ7YKG6</accession>
<name>A0ABQ7YKG6_BRANA</name>
<keyword evidence="2" id="KW-1185">Reference proteome</keyword>
<reference evidence="1 2" key="1">
    <citation type="submission" date="2021-05" db="EMBL/GenBank/DDBJ databases">
        <title>Genome Assembly of Synthetic Allotetraploid Brassica napus Reveals Homoeologous Exchanges between Subgenomes.</title>
        <authorList>
            <person name="Davis J.T."/>
        </authorList>
    </citation>
    <scope>NUCLEOTIDE SEQUENCE [LARGE SCALE GENOMIC DNA]</scope>
    <source>
        <strain evidence="2">cv. Da-Ae</strain>
        <tissue evidence="1">Seedling</tissue>
    </source>
</reference>
<dbReference type="Proteomes" id="UP000824890">
    <property type="component" value="Unassembled WGS sequence"/>
</dbReference>
<gene>
    <name evidence="1" type="ORF">HID58_075296</name>
</gene>
<protein>
    <submittedName>
        <fullName evidence="1">Uncharacterized protein</fullName>
    </submittedName>
</protein>
<comment type="caution">
    <text evidence="1">The sequence shown here is derived from an EMBL/GenBank/DDBJ whole genome shotgun (WGS) entry which is preliminary data.</text>
</comment>
<proteinExistence type="predicted"/>